<evidence type="ECO:0000313" key="12">
    <source>
        <dbReference type="EMBL" id="AOO90511.1"/>
    </source>
</evidence>
<dbReference type="PANTHER" id="PTHR42986">
    <property type="entry name" value="BENZALDEHYDE DEHYDROGENASE YFMT"/>
    <property type="match status" value="1"/>
</dbReference>
<dbReference type="InterPro" id="IPR015590">
    <property type="entry name" value="Aldehyde_DH_dom"/>
</dbReference>
<dbReference type="FunFam" id="3.40.605.10:FF:000007">
    <property type="entry name" value="NAD/NADP-dependent betaine aldehyde dehydrogenase"/>
    <property type="match status" value="1"/>
</dbReference>
<keyword evidence="3 10" id="KW-0560">Oxidoreductase</keyword>
<dbReference type="Gene3D" id="3.40.309.10">
    <property type="entry name" value="Aldehyde Dehydrogenase, Chain A, domain 2"/>
    <property type="match status" value="1"/>
</dbReference>
<dbReference type="Pfam" id="PF00171">
    <property type="entry name" value="Aldedh"/>
    <property type="match status" value="1"/>
</dbReference>
<protein>
    <recommendedName>
        <fullName evidence="8">Salicylaldehyde dehydrogenase</fullName>
        <ecNumber evidence="7">1.2.1.65</ecNumber>
    </recommendedName>
</protein>
<sequence length="515" mass="53549">MAPRPLVFSHGNNANRHVAPVRGANAWQMDGTVFAAKLMINNEAMDASEGATFERIDPLTGDVATIASAGSVGDMTRAANAAAAAFPDWSQIGPGERRRLLNAAADILEARTPELIAAMTGETGATAQWAAINCGLGADILREAAAMTTQISGELIPSGIPGSLAMAVRQPAGVCVGIAPWNAPIILGTRAVAMPLACGNTVILKASELCPKTHGLIGDILCDAGFPRGVVNVVSNAPSDAAAVVDALIAHPAVRRINFTGSTRVGRIIAESAARHLKRCLLELGGKAPFIVLADADIDEAVSAAAFGAFMNQGQICMSTERIILMDEIADGFVGKFRTKAATLVAGNPKDGNTPLGTLINTEAVRRVRSLVDDALQKGAVLVCGGQANGTLMDATVIDHVTPAMRIYREESFGPVAAIIRVGSVDEAVTVANDNEYGLSAAVFSADVNTALAVAMRLESGICHINEATVSDEPQMPFGGVKSSGYGRFGGKAAIDEFTELRWITMASGKRHYPI</sequence>
<evidence type="ECO:0000256" key="7">
    <source>
        <dbReference type="ARBA" id="ARBA00066992"/>
    </source>
</evidence>
<comment type="pathway">
    <text evidence="5">Aromatic compound metabolism; naphthalene degradation.</text>
</comment>
<evidence type="ECO:0000256" key="1">
    <source>
        <dbReference type="ARBA" id="ARBA00009986"/>
    </source>
</evidence>
<name>A0A1C9HUZ6_RHILT</name>
<evidence type="ECO:0000256" key="8">
    <source>
        <dbReference type="ARBA" id="ARBA00070319"/>
    </source>
</evidence>
<comment type="catalytic activity">
    <reaction evidence="6">
        <text>salicylaldehyde + NAD(+) + H2O = salicylate + NADH + 2 H(+)</text>
        <dbReference type="Rhea" id="RHEA:18537"/>
        <dbReference type="ChEBI" id="CHEBI:15377"/>
        <dbReference type="ChEBI" id="CHEBI:15378"/>
        <dbReference type="ChEBI" id="CHEBI:16008"/>
        <dbReference type="ChEBI" id="CHEBI:30762"/>
        <dbReference type="ChEBI" id="CHEBI:57540"/>
        <dbReference type="ChEBI" id="CHEBI:57945"/>
        <dbReference type="EC" id="1.2.1.65"/>
    </reaction>
</comment>
<dbReference type="CDD" id="cd07105">
    <property type="entry name" value="ALDH_SaliADH"/>
    <property type="match status" value="1"/>
</dbReference>
<dbReference type="GO" id="GO:0018485">
    <property type="term" value="F:salicylaldehyde dehydrogenase (NAD+) activity"/>
    <property type="evidence" value="ECO:0007669"/>
    <property type="project" value="UniProtKB-EC"/>
</dbReference>
<proteinExistence type="inferred from homology"/>
<evidence type="ECO:0000256" key="4">
    <source>
        <dbReference type="ARBA" id="ARBA00023027"/>
    </source>
</evidence>
<dbReference type="PROSITE" id="PS00687">
    <property type="entry name" value="ALDEHYDE_DEHYDR_GLU"/>
    <property type="match status" value="1"/>
</dbReference>
<dbReference type="PANTHER" id="PTHR42986:SF1">
    <property type="entry name" value="BENZALDEHYDE DEHYDROGENASE YFMT"/>
    <property type="match status" value="1"/>
</dbReference>
<reference evidence="12" key="1">
    <citation type="journal article" date="2015" name="BMC Genomics">
        <title>Transcriptome profiling of a Rhizobium leguminosarum bv. trifolii rosR mutant reveals the role of the transcriptional regulator RosR in motility, synthesis of cell-surface components, and other cellular processes.</title>
        <authorList>
            <person name="Rachwal K."/>
            <person name="Matczynska E."/>
            <person name="Janczarek M."/>
        </authorList>
    </citation>
    <scope>NUCLEOTIDE SEQUENCE</scope>
    <source>
        <strain evidence="12">Rt24.2</strain>
    </source>
</reference>
<comment type="similarity">
    <text evidence="1 10">Belongs to the aldehyde dehydrogenase family.</text>
</comment>
<feature type="domain" description="Aldehyde dehydrogenase" evidence="11">
    <location>
        <begin position="48"/>
        <end position="504"/>
    </location>
</feature>
<feature type="active site" evidence="9">
    <location>
        <position position="283"/>
    </location>
</feature>
<dbReference type="InterPro" id="IPR029510">
    <property type="entry name" value="Ald_DH_CS_GLU"/>
</dbReference>
<dbReference type="SUPFAM" id="SSF53720">
    <property type="entry name" value="ALDH-like"/>
    <property type="match status" value="1"/>
</dbReference>
<organism evidence="12">
    <name type="scientific">Rhizobium leguminosarum bv. trifolii</name>
    <dbReference type="NCBI Taxonomy" id="386"/>
    <lineage>
        <taxon>Bacteria</taxon>
        <taxon>Pseudomonadati</taxon>
        <taxon>Pseudomonadota</taxon>
        <taxon>Alphaproteobacteria</taxon>
        <taxon>Hyphomicrobiales</taxon>
        <taxon>Rhizobiaceae</taxon>
        <taxon>Rhizobium/Agrobacterium group</taxon>
        <taxon>Rhizobium</taxon>
    </lineage>
</organism>
<dbReference type="EC" id="1.2.1.65" evidence="7"/>
<evidence type="ECO:0000259" key="11">
    <source>
        <dbReference type="Pfam" id="PF00171"/>
    </source>
</evidence>
<evidence type="ECO:0000256" key="10">
    <source>
        <dbReference type="RuleBase" id="RU003345"/>
    </source>
</evidence>
<reference evidence="12" key="2">
    <citation type="journal article" date="2016" name="Front. Microbiol.">
        <title>The Regulatory Protein RosR Affects Rhizobium leguminosarum bv. trifolii Protein Profiles, Cell Surface Properties, and Symbiosis with Clover.</title>
        <authorList>
            <person name="Rachwal K."/>
            <person name="Boguszewska A."/>
            <person name="Kopcinska J."/>
            <person name="Karas M."/>
            <person name="Tchorzewski M."/>
            <person name="Janczarek M."/>
        </authorList>
    </citation>
    <scope>NUCLEOTIDE SEQUENCE</scope>
    <source>
        <strain evidence="12">Rt24.2</strain>
    </source>
</reference>
<dbReference type="InterPro" id="IPR016163">
    <property type="entry name" value="Ald_DH_C"/>
</dbReference>
<keyword evidence="4" id="KW-0520">NAD</keyword>
<dbReference type="InterPro" id="IPR016161">
    <property type="entry name" value="Ald_DH/histidinol_DH"/>
</dbReference>
<evidence type="ECO:0000256" key="6">
    <source>
        <dbReference type="ARBA" id="ARBA00050596"/>
    </source>
</evidence>
<dbReference type="Gene3D" id="3.40.605.10">
    <property type="entry name" value="Aldehyde Dehydrogenase, Chain A, domain 1"/>
    <property type="match status" value="1"/>
</dbReference>
<dbReference type="FunFam" id="3.40.309.10:FF:000010">
    <property type="entry name" value="Gamma-aminobutyraldehyde dehydrogenase"/>
    <property type="match status" value="1"/>
</dbReference>
<evidence type="ECO:0000256" key="9">
    <source>
        <dbReference type="PROSITE-ProRule" id="PRU10007"/>
    </source>
</evidence>
<evidence type="ECO:0000256" key="3">
    <source>
        <dbReference type="ARBA" id="ARBA00023002"/>
    </source>
</evidence>
<dbReference type="EMBL" id="KX488147">
    <property type="protein sequence ID" value="AOO90511.1"/>
    <property type="molecule type" value="Genomic_DNA"/>
</dbReference>
<evidence type="ECO:0000256" key="5">
    <source>
        <dbReference type="ARBA" id="ARBA00035632"/>
    </source>
</evidence>
<keyword evidence="2" id="KW-0058">Aromatic hydrocarbons catabolism</keyword>
<evidence type="ECO:0000256" key="2">
    <source>
        <dbReference type="ARBA" id="ARBA00022797"/>
    </source>
</evidence>
<accession>A0A1C9HUZ6</accession>
<dbReference type="InterPro" id="IPR016162">
    <property type="entry name" value="Ald_DH_N"/>
</dbReference>
<dbReference type="AlphaFoldDB" id="A0A1C9HUZ6"/>